<evidence type="ECO:0000256" key="2">
    <source>
        <dbReference type="ARBA" id="ARBA00004496"/>
    </source>
</evidence>
<dbReference type="CDD" id="cd16595">
    <property type="entry name" value="RING-HC_TRIM17_C-IV"/>
    <property type="match status" value="1"/>
</dbReference>
<dbReference type="PROSITE" id="PS50119">
    <property type="entry name" value="ZF_BBOX"/>
    <property type="match status" value="1"/>
</dbReference>
<dbReference type="InterPro" id="IPR013083">
    <property type="entry name" value="Znf_RING/FYVE/PHD"/>
</dbReference>
<dbReference type="EMBL" id="JABVXQ010000008">
    <property type="protein sequence ID" value="KAF6097874.1"/>
    <property type="molecule type" value="Genomic_DNA"/>
</dbReference>
<keyword evidence="11" id="KW-0862">Zinc</keyword>
<evidence type="ECO:0000259" key="18">
    <source>
        <dbReference type="PROSITE" id="PS50119"/>
    </source>
</evidence>
<keyword evidence="13 15" id="KW-0175">Coiled coil</keyword>
<comment type="similarity">
    <text evidence="4">Belongs to the TRIM/RBCC family.</text>
</comment>
<dbReference type="EC" id="2.3.2.27" evidence="5"/>
<dbReference type="PROSITE" id="PS00518">
    <property type="entry name" value="ZF_RING_1"/>
    <property type="match status" value="1"/>
</dbReference>
<evidence type="ECO:0000256" key="10">
    <source>
        <dbReference type="ARBA" id="ARBA00022786"/>
    </source>
</evidence>
<evidence type="ECO:0000256" key="13">
    <source>
        <dbReference type="ARBA" id="ARBA00023054"/>
    </source>
</evidence>
<evidence type="ECO:0000256" key="14">
    <source>
        <dbReference type="PROSITE-ProRule" id="PRU00024"/>
    </source>
</evidence>
<dbReference type="Gene3D" id="3.30.40.10">
    <property type="entry name" value="Zinc/RING finger domain, C3HC4 (zinc finger)"/>
    <property type="match status" value="1"/>
</dbReference>
<dbReference type="PRINTS" id="PR01406">
    <property type="entry name" value="BBOXZNFINGER"/>
</dbReference>
<dbReference type="InterPro" id="IPR050143">
    <property type="entry name" value="TRIM/RBCC"/>
</dbReference>
<reference evidence="19 20" key="1">
    <citation type="journal article" date="2020" name="Nature">
        <title>Six reference-quality genomes reveal evolution of bat adaptations.</title>
        <authorList>
            <person name="Jebb D."/>
            <person name="Huang Z."/>
            <person name="Pippel M."/>
            <person name="Hughes G.M."/>
            <person name="Lavrichenko K."/>
            <person name="Devanna P."/>
            <person name="Winkler S."/>
            <person name="Jermiin L.S."/>
            <person name="Skirmuntt E.C."/>
            <person name="Katzourakis A."/>
            <person name="Burkitt-Gray L."/>
            <person name="Ray D.A."/>
            <person name="Sullivan K.A.M."/>
            <person name="Roscito J.G."/>
            <person name="Kirilenko B.M."/>
            <person name="Davalos L.M."/>
            <person name="Corthals A.P."/>
            <person name="Power M.L."/>
            <person name="Jones G."/>
            <person name="Ransome R.D."/>
            <person name="Dechmann D.K.N."/>
            <person name="Locatelli A.G."/>
            <person name="Puechmaille S.J."/>
            <person name="Fedrigo O."/>
            <person name="Jarvis E.D."/>
            <person name="Hiller M."/>
            <person name="Vernes S.C."/>
            <person name="Myers E.W."/>
            <person name="Teeling E.C."/>
        </authorList>
    </citation>
    <scope>NUCLEOTIDE SEQUENCE [LARGE SCALE GENOMIC DNA]</scope>
    <source>
        <strain evidence="19">Bat1K_MPI-CBG_1</strain>
    </source>
</reference>
<evidence type="ECO:0000256" key="12">
    <source>
        <dbReference type="ARBA" id="ARBA00022843"/>
    </source>
</evidence>
<keyword evidence="10" id="KW-0833">Ubl conjugation pathway</keyword>
<evidence type="ECO:0000256" key="8">
    <source>
        <dbReference type="ARBA" id="ARBA00022723"/>
    </source>
</evidence>
<dbReference type="InterPro" id="IPR001841">
    <property type="entry name" value="Znf_RING"/>
</dbReference>
<dbReference type="SMART" id="SM00184">
    <property type="entry name" value="RING"/>
    <property type="match status" value="1"/>
</dbReference>
<comment type="pathway">
    <text evidence="3">Protein modification; protein ubiquitination.</text>
</comment>
<keyword evidence="8" id="KW-0479">Metal-binding</keyword>
<dbReference type="InterPro" id="IPR017907">
    <property type="entry name" value="Znf_RING_CS"/>
</dbReference>
<evidence type="ECO:0000256" key="7">
    <source>
        <dbReference type="ARBA" id="ARBA00022679"/>
    </source>
</evidence>
<evidence type="ECO:0000256" key="15">
    <source>
        <dbReference type="SAM" id="Coils"/>
    </source>
</evidence>
<dbReference type="GO" id="GO:0061630">
    <property type="term" value="F:ubiquitin protein ligase activity"/>
    <property type="evidence" value="ECO:0007669"/>
    <property type="project" value="UniProtKB-EC"/>
</dbReference>
<keyword evidence="12" id="KW-0832">Ubl conjugation</keyword>
<protein>
    <recommendedName>
        <fullName evidence="5">RING-type E3 ubiquitin transferase</fullName>
        <ecNumber evidence="5">2.3.2.27</ecNumber>
    </recommendedName>
</protein>
<proteinExistence type="inferred from homology"/>
<dbReference type="PROSITE" id="PS50089">
    <property type="entry name" value="ZF_RING_2"/>
    <property type="match status" value="1"/>
</dbReference>
<comment type="catalytic activity">
    <reaction evidence="1">
        <text>S-ubiquitinyl-[E2 ubiquitin-conjugating enzyme]-L-cysteine + [acceptor protein]-L-lysine = [E2 ubiquitin-conjugating enzyme]-L-cysteine + N(6)-ubiquitinyl-[acceptor protein]-L-lysine.</text>
        <dbReference type="EC" id="2.3.2.27"/>
    </reaction>
</comment>
<evidence type="ECO:0000256" key="11">
    <source>
        <dbReference type="ARBA" id="ARBA00022833"/>
    </source>
</evidence>
<accession>A0A833ZSM3</accession>
<name>A0A833ZSM3_9CHIR</name>
<gene>
    <name evidence="19" type="ORF">HJG60_019505</name>
</gene>
<feature type="domain" description="RING-type" evidence="17">
    <location>
        <begin position="16"/>
        <end position="66"/>
    </location>
</feature>
<evidence type="ECO:0000256" key="4">
    <source>
        <dbReference type="ARBA" id="ARBA00008518"/>
    </source>
</evidence>
<evidence type="ECO:0000256" key="1">
    <source>
        <dbReference type="ARBA" id="ARBA00000900"/>
    </source>
</evidence>
<feature type="region of interest" description="Disordered" evidence="16">
    <location>
        <begin position="174"/>
        <end position="205"/>
    </location>
</feature>
<dbReference type="PANTHER" id="PTHR24103">
    <property type="entry name" value="E3 UBIQUITIN-PROTEIN LIGASE TRIM"/>
    <property type="match status" value="1"/>
</dbReference>
<dbReference type="Gene3D" id="3.30.160.60">
    <property type="entry name" value="Classic Zinc Finger"/>
    <property type="match status" value="1"/>
</dbReference>
<dbReference type="Pfam" id="PF13445">
    <property type="entry name" value="zf-RING_UBOX"/>
    <property type="match status" value="1"/>
</dbReference>
<dbReference type="Proteomes" id="UP000664940">
    <property type="component" value="Unassembled WGS sequence"/>
</dbReference>
<dbReference type="InterPro" id="IPR020457">
    <property type="entry name" value="Znf_B-box_chordata"/>
</dbReference>
<feature type="coiled-coil region" evidence="15">
    <location>
        <begin position="136"/>
        <end position="170"/>
    </location>
</feature>
<evidence type="ECO:0000256" key="6">
    <source>
        <dbReference type="ARBA" id="ARBA00022490"/>
    </source>
</evidence>
<sequence>MDAVELARKLQEEATCSICLDYFTDPVMTTCGHNFCRECIRLTWEKAKGKKGRRKRRGTFPCPECRELSPQRNLRPNRLLTKVAEMARQHPGLQSRDLCKVHQEVLKLFCEDDQSPICVVCRESREHRAHRVVPVEEAVQEHKLKLEDDMEHLREEMEKTQKLQTREQQALAKWQASAGEEPVGKPGQAPGHHRASSTCRPSRWDSLSHVDKSTELPLESGLHMCTWPRLAILEMQGLRRTYLEAVIWGPCYHHTVMGALCGPCMPAVLVFCGSQGPGRHASNLEVAPTS</sequence>
<evidence type="ECO:0000256" key="5">
    <source>
        <dbReference type="ARBA" id="ARBA00012483"/>
    </source>
</evidence>
<evidence type="ECO:0000313" key="20">
    <source>
        <dbReference type="Proteomes" id="UP000664940"/>
    </source>
</evidence>
<comment type="subcellular location">
    <subcellularLocation>
        <location evidence="2">Cytoplasm</location>
    </subcellularLocation>
</comment>
<dbReference type="SUPFAM" id="SSF57850">
    <property type="entry name" value="RING/U-box"/>
    <property type="match status" value="1"/>
</dbReference>
<evidence type="ECO:0000256" key="3">
    <source>
        <dbReference type="ARBA" id="ARBA00004906"/>
    </source>
</evidence>
<evidence type="ECO:0000259" key="17">
    <source>
        <dbReference type="PROSITE" id="PS50089"/>
    </source>
</evidence>
<dbReference type="InterPro" id="IPR027370">
    <property type="entry name" value="Znf-RING_euk"/>
</dbReference>
<feature type="domain" description="B box-type" evidence="18">
    <location>
        <begin position="94"/>
        <end position="135"/>
    </location>
</feature>
<dbReference type="FunFam" id="3.30.40.10:FF:000232">
    <property type="entry name" value="E3 ubiquitin-protein ligase TRIM11"/>
    <property type="match status" value="1"/>
</dbReference>
<evidence type="ECO:0000313" key="19">
    <source>
        <dbReference type="EMBL" id="KAF6097874.1"/>
    </source>
</evidence>
<dbReference type="AlphaFoldDB" id="A0A833ZSM3"/>
<dbReference type="Pfam" id="PF00643">
    <property type="entry name" value="zf-B_box"/>
    <property type="match status" value="1"/>
</dbReference>
<dbReference type="CDD" id="cd19762">
    <property type="entry name" value="Bbox2_TRIM7-like"/>
    <property type="match status" value="1"/>
</dbReference>
<keyword evidence="6" id="KW-0963">Cytoplasm</keyword>
<dbReference type="SMART" id="SM00336">
    <property type="entry name" value="BBOX"/>
    <property type="match status" value="1"/>
</dbReference>
<comment type="caution">
    <text evidence="19">The sequence shown here is derived from an EMBL/GenBank/DDBJ whole genome shotgun (WGS) entry which is preliminary data.</text>
</comment>
<dbReference type="GO" id="GO:0005737">
    <property type="term" value="C:cytoplasm"/>
    <property type="evidence" value="ECO:0007669"/>
    <property type="project" value="UniProtKB-SubCell"/>
</dbReference>
<evidence type="ECO:0000256" key="16">
    <source>
        <dbReference type="SAM" id="MobiDB-lite"/>
    </source>
</evidence>
<evidence type="ECO:0000256" key="9">
    <source>
        <dbReference type="ARBA" id="ARBA00022771"/>
    </source>
</evidence>
<dbReference type="GO" id="GO:0008270">
    <property type="term" value="F:zinc ion binding"/>
    <property type="evidence" value="ECO:0007669"/>
    <property type="project" value="UniProtKB-KW"/>
</dbReference>
<dbReference type="SUPFAM" id="SSF57845">
    <property type="entry name" value="B-box zinc-binding domain"/>
    <property type="match status" value="1"/>
</dbReference>
<keyword evidence="7" id="KW-0808">Transferase</keyword>
<organism evidence="19 20">
    <name type="scientific">Phyllostomus discolor</name>
    <name type="common">pale spear-nosed bat</name>
    <dbReference type="NCBI Taxonomy" id="89673"/>
    <lineage>
        <taxon>Eukaryota</taxon>
        <taxon>Metazoa</taxon>
        <taxon>Chordata</taxon>
        <taxon>Craniata</taxon>
        <taxon>Vertebrata</taxon>
        <taxon>Euteleostomi</taxon>
        <taxon>Mammalia</taxon>
        <taxon>Eutheria</taxon>
        <taxon>Laurasiatheria</taxon>
        <taxon>Chiroptera</taxon>
        <taxon>Yangochiroptera</taxon>
        <taxon>Phyllostomidae</taxon>
        <taxon>Phyllostominae</taxon>
        <taxon>Phyllostomus</taxon>
    </lineage>
</organism>
<keyword evidence="9 14" id="KW-0863">Zinc-finger</keyword>
<dbReference type="InterPro" id="IPR000315">
    <property type="entry name" value="Znf_B-box"/>
</dbReference>